<proteinExistence type="predicted"/>
<protein>
    <recommendedName>
        <fullName evidence="3">SRCR domain-containing protein</fullName>
    </recommendedName>
</protein>
<dbReference type="AlphaFoldDB" id="A0A9D4RCN6"/>
<feature type="domain" description="SRCR" evidence="3">
    <location>
        <begin position="19"/>
        <end position="83"/>
    </location>
</feature>
<organism evidence="4 5">
    <name type="scientific">Dreissena polymorpha</name>
    <name type="common">Zebra mussel</name>
    <name type="synonym">Mytilus polymorpha</name>
    <dbReference type="NCBI Taxonomy" id="45954"/>
    <lineage>
        <taxon>Eukaryota</taxon>
        <taxon>Metazoa</taxon>
        <taxon>Spiralia</taxon>
        <taxon>Lophotrochozoa</taxon>
        <taxon>Mollusca</taxon>
        <taxon>Bivalvia</taxon>
        <taxon>Autobranchia</taxon>
        <taxon>Heteroconchia</taxon>
        <taxon>Euheterodonta</taxon>
        <taxon>Imparidentia</taxon>
        <taxon>Neoheterodontei</taxon>
        <taxon>Myida</taxon>
        <taxon>Dreissenoidea</taxon>
        <taxon>Dreissenidae</taxon>
        <taxon>Dreissena</taxon>
    </lineage>
</organism>
<reference evidence="4" key="1">
    <citation type="journal article" date="2019" name="bioRxiv">
        <title>The Genome of the Zebra Mussel, Dreissena polymorpha: A Resource for Invasive Species Research.</title>
        <authorList>
            <person name="McCartney M.A."/>
            <person name="Auch B."/>
            <person name="Kono T."/>
            <person name="Mallez S."/>
            <person name="Zhang Y."/>
            <person name="Obille A."/>
            <person name="Becker A."/>
            <person name="Abrahante J.E."/>
            <person name="Garbe J."/>
            <person name="Badalamenti J.P."/>
            <person name="Herman A."/>
            <person name="Mangelson H."/>
            <person name="Liachko I."/>
            <person name="Sullivan S."/>
            <person name="Sone E.D."/>
            <person name="Koren S."/>
            <person name="Silverstein K.A.T."/>
            <person name="Beckman K.B."/>
            <person name="Gohl D.M."/>
        </authorList>
    </citation>
    <scope>NUCLEOTIDE SEQUENCE</scope>
    <source>
        <strain evidence="4">Duluth1</strain>
        <tissue evidence="4">Whole animal</tissue>
    </source>
</reference>
<dbReference type="InterPro" id="IPR036772">
    <property type="entry name" value="SRCR-like_dom_sf"/>
</dbReference>
<evidence type="ECO:0000256" key="2">
    <source>
        <dbReference type="PROSITE-ProRule" id="PRU00196"/>
    </source>
</evidence>
<sequence>MSARKVTFALINVGANTGFRLMNGLVEANYSKLPVKGRVEVQYKRFDNVLHKSRDDKWGTICDDQFGDEDALVLCSMKGFDFG</sequence>
<evidence type="ECO:0000259" key="3">
    <source>
        <dbReference type="PROSITE" id="PS50287"/>
    </source>
</evidence>
<dbReference type="SUPFAM" id="SSF56487">
    <property type="entry name" value="SRCR-like"/>
    <property type="match status" value="1"/>
</dbReference>
<dbReference type="GO" id="GO:0016020">
    <property type="term" value="C:membrane"/>
    <property type="evidence" value="ECO:0007669"/>
    <property type="project" value="InterPro"/>
</dbReference>
<evidence type="ECO:0000256" key="1">
    <source>
        <dbReference type="ARBA" id="ARBA00023157"/>
    </source>
</evidence>
<accession>A0A9D4RCN6</accession>
<dbReference type="PROSITE" id="PS50287">
    <property type="entry name" value="SRCR_2"/>
    <property type="match status" value="1"/>
</dbReference>
<reference evidence="4" key="2">
    <citation type="submission" date="2020-11" db="EMBL/GenBank/DDBJ databases">
        <authorList>
            <person name="McCartney M.A."/>
            <person name="Auch B."/>
            <person name="Kono T."/>
            <person name="Mallez S."/>
            <person name="Becker A."/>
            <person name="Gohl D.M."/>
            <person name="Silverstein K.A.T."/>
            <person name="Koren S."/>
            <person name="Bechman K.B."/>
            <person name="Herman A."/>
            <person name="Abrahante J.E."/>
            <person name="Garbe J."/>
        </authorList>
    </citation>
    <scope>NUCLEOTIDE SEQUENCE</scope>
    <source>
        <strain evidence="4">Duluth1</strain>
        <tissue evidence="4">Whole animal</tissue>
    </source>
</reference>
<comment type="caution">
    <text evidence="2">Lacks conserved residue(s) required for the propagation of feature annotation.</text>
</comment>
<name>A0A9D4RCN6_DREPO</name>
<comment type="caution">
    <text evidence="4">The sequence shown here is derived from an EMBL/GenBank/DDBJ whole genome shotgun (WGS) entry which is preliminary data.</text>
</comment>
<keyword evidence="5" id="KW-1185">Reference proteome</keyword>
<keyword evidence="1" id="KW-1015">Disulfide bond</keyword>
<dbReference type="EMBL" id="JAIWYP010000002">
    <property type="protein sequence ID" value="KAH3861480.1"/>
    <property type="molecule type" value="Genomic_DNA"/>
</dbReference>
<gene>
    <name evidence="4" type="ORF">DPMN_024410</name>
</gene>
<dbReference type="Gene3D" id="3.10.250.10">
    <property type="entry name" value="SRCR-like domain"/>
    <property type="match status" value="1"/>
</dbReference>
<dbReference type="InterPro" id="IPR001190">
    <property type="entry name" value="SRCR"/>
</dbReference>
<evidence type="ECO:0000313" key="4">
    <source>
        <dbReference type="EMBL" id="KAH3861480.1"/>
    </source>
</evidence>
<dbReference type="Proteomes" id="UP000828390">
    <property type="component" value="Unassembled WGS sequence"/>
</dbReference>
<evidence type="ECO:0000313" key="5">
    <source>
        <dbReference type="Proteomes" id="UP000828390"/>
    </source>
</evidence>
<dbReference type="Pfam" id="PF00530">
    <property type="entry name" value="SRCR"/>
    <property type="match status" value="1"/>
</dbReference>